<dbReference type="AlphaFoldDB" id="A0A9W8BF41"/>
<dbReference type="GO" id="GO:0006044">
    <property type="term" value="P:N-acetylglucosamine metabolic process"/>
    <property type="evidence" value="ECO:0007669"/>
    <property type="project" value="TreeGrafter"/>
</dbReference>
<dbReference type="PANTHER" id="PTHR35020">
    <property type="entry name" value="N-ACETYLGLUCOSAMINE-INDUCED PROTEIN 1"/>
    <property type="match status" value="1"/>
</dbReference>
<dbReference type="InterPro" id="IPR022036">
    <property type="entry name" value="DUF3605"/>
</dbReference>
<proteinExistence type="predicted"/>
<protein>
    <submittedName>
        <fullName evidence="1">Uncharacterized protein</fullName>
    </submittedName>
</protein>
<dbReference type="Proteomes" id="UP001150907">
    <property type="component" value="Unassembled WGS sequence"/>
</dbReference>
<reference evidence="1" key="1">
    <citation type="submission" date="2022-07" db="EMBL/GenBank/DDBJ databases">
        <title>Phylogenomic reconstructions and comparative analyses of Kickxellomycotina fungi.</title>
        <authorList>
            <person name="Reynolds N.K."/>
            <person name="Stajich J.E."/>
            <person name="Barry K."/>
            <person name="Grigoriev I.V."/>
            <person name="Crous P."/>
            <person name="Smith M.E."/>
        </authorList>
    </citation>
    <scope>NUCLEOTIDE SEQUENCE</scope>
    <source>
        <strain evidence="1">IMI 214461</strain>
    </source>
</reference>
<evidence type="ECO:0000313" key="1">
    <source>
        <dbReference type="EMBL" id="KAJ1999636.1"/>
    </source>
</evidence>
<gene>
    <name evidence="1" type="ORF">H4R26_004981</name>
</gene>
<dbReference type="GO" id="GO:0005737">
    <property type="term" value="C:cytoplasm"/>
    <property type="evidence" value="ECO:0007669"/>
    <property type="project" value="TreeGrafter"/>
</dbReference>
<dbReference type="PANTHER" id="PTHR35020:SF2">
    <property type="entry name" value="N-ACETYLGLUCOSAMINE-INDUCED PROTEIN 1"/>
    <property type="match status" value="1"/>
</dbReference>
<dbReference type="EMBL" id="JANBQF010000668">
    <property type="protein sequence ID" value="KAJ1999636.1"/>
    <property type="molecule type" value="Genomic_DNA"/>
</dbReference>
<dbReference type="OrthoDB" id="498286at2759"/>
<dbReference type="Pfam" id="PF12239">
    <property type="entry name" value="DUF3605"/>
    <property type="match status" value="1"/>
</dbReference>
<keyword evidence="2" id="KW-1185">Reference proteome</keyword>
<sequence>MFVDVTVPDPAAVAIPEAMINMKSPSWLGVNRTFTWEEMQLIGSARRFTLVGRITPDEITYQAHLDSIRKEHGSILNYMLQVRLADFLNDNKAEYLVVPNDFPYAMPEDMVHYVAWSKKGLFTGDLPSAEAKESIEACLDKLYGAGNYDWIWFINQPHLQTIPDVYHAHVIAKRH</sequence>
<comment type="caution">
    <text evidence="1">The sequence shown here is derived from an EMBL/GenBank/DDBJ whole genome shotgun (WGS) entry which is preliminary data.</text>
</comment>
<evidence type="ECO:0000313" key="2">
    <source>
        <dbReference type="Proteomes" id="UP001150907"/>
    </source>
</evidence>
<organism evidence="1 2">
    <name type="scientific">Coemansia thaxteri</name>
    <dbReference type="NCBI Taxonomy" id="2663907"/>
    <lineage>
        <taxon>Eukaryota</taxon>
        <taxon>Fungi</taxon>
        <taxon>Fungi incertae sedis</taxon>
        <taxon>Zoopagomycota</taxon>
        <taxon>Kickxellomycotina</taxon>
        <taxon>Kickxellomycetes</taxon>
        <taxon>Kickxellales</taxon>
        <taxon>Kickxellaceae</taxon>
        <taxon>Coemansia</taxon>
    </lineage>
</organism>
<name>A0A9W8BF41_9FUNG</name>
<accession>A0A9W8BF41</accession>